<evidence type="ECO:0000256" key="10">
    <source>
        <dbReference type="ARBA" id="ARBA00023212"/>
    </source>
</evidence>
<dbReference type="EMBL" id="JAAWVN010023947">
    <property type="protein sequence ID" value="MBN3293926.1"/>
    <property type="molecule type" value="Genomic_DNA"/>
</dbReference>
<dbReference type="Proteomes" id="UP001166052">
    <property type="component" value="Unassembled WGS sequence"/>
</dbReference>
<comment type="subcellular location">
    <subcellularLocation>
        <location evidence="2">Chromosome</location>
        <location evidence="2">Centromere</location>
        <location evidence="2">Kinetochore</location>
    </subcellularLocation>
    <subcellularLocation>
        <location evidence="1">Cytoplasm</location>
        <location evidence="1">Cytoskeleton</location>
        <location evidence="1">Spindle</location>
    </subcellularLocation>
</comment>
<evidence type="ECO:0000256" key="5">
    <source>
        <dbReference type="ARBA" id="ARBA00022490"/>
    </source>
</evidence>
<evidence type="ECO:0000256" key="2">
    <source>
        <dbReference type="ARBA" id="ARBA00004629"/>
    </source>
</evidence>
<keyword evidence="9" id="KW-0995">Kinetochore</keyword>
<reference evidence="15" key="1">
    <citation type="journal article" date="2021" name="Cell">
        <title>Tracing the genetic footprints of vertebrate landing in non-teleost ray-finned fishes.</title>
        <authorList>
            <person name="Bi X."/>
            <person name="Wang K."/>
            <person name="Yang L."/>
            <person name="Pan H."/>
            <person name="Jiang H."/>
            <person name="Wei Q."/>
            <person name="Fang M."/>
            <person name="Yu H."/>
            <person name="Zhu C."/>
            <person name="Cai Y."/>
            <person name="He Y."/>
            <person name="Gan X."/>
            <person name="Zeng H."/>
            <person name="Yu D."/>
            <person name="Zhu Y."/>
            <person name="Jiang H."/>
            <person name="Qiu Q."/>
            <person name="Yang H."/>
            <person name="Zhang Y.E."/>
            <person name="Wang W."/>
            <person name="Zhu M."/>
            <person name="He S."/>
            <person name="Zhang G."/>
        </authorList>
    </citation>
    <scope>NUCLEOTIDE SEQUENCE</scope>
    <source>
        <strain evidence="15">Bchr_001</strain>
    </source>
</reference>
<feature type="non-terminal residue" evidence="15">
    <location>
        <position position="257"/>
    </location>
</feature>
<evidence type="ECO:0000256" key="4">
    <source>
        <dbReference type="ARBA" id="ARBA00022454"/>
    </source>
</evidence>
<dbReference type="PANTHER" id="PTHR32017">
    <property type="entry name" value="SPINDLE AND KINETOCHORE-ASSOCIATED PROTEIN 2"/>
    <property type="match status" value="1"/>
</dbReference>
<comment type="caution">
    <text evidence="15">The sequence shown here is derived from an EMBL/GenBank/DDBJ whole genome shotgun (WGS) entry which is preliminary data.</text>
</comment>
<evidence type="ECO:0000256" key="9">
    <source>
        <dbReference type="ARBA" id="ARBA00022838"/>
    </source>
</evidence>
<evidence type="ECO:0000256" key="8">
    <source>
        <dbReference type="ARBA" id="ARBA00022776"/>
    </source>
</evidence>
<evidence type="ECO:0000256" key="3">
    <source>
        <dbReference type="ARBA" id="ARBA00010684"/>
    </source>
</evidence>
<keyword evidence="5" id="KW-0963">Cytoplasm</keyword>
<gene>
    <name evidence="15" type="primary">Ska2</name>
    <name evidence="15" type="ORF">GTO92_0001846</name>
</gene>
<keyword evidence="8" id="KW-0498">Mitosis</keyword>
<evidence type="ECO:0000256" key="12">
    <source>
        <dbReference type="ARBA" id="ARBA00023328"/>
    </source>
</evidence>
<organism evidence="15 16">
    <name type="scientific">Polypterus senegalus</name>
    <name type="common">Senegal bichir</name>
    <dbReference type="NCBI Taxonomy" id="55291"/>
    <lineage>
        <taxon>Eukaryota</taxon>
        <taxon>Metazoa</taxon>
        <taxon>Chordata</taxon>
        <taxon>Craniata</taxon>
        <taxon>Vertebrata</taxon>
        <taxon>Euteleostomi</taxon>
        <taxon>Actinopterygii</taxon>
        <taxon>Polypteriformes</taxon>
        <taxon>Polypteridae</taxon>
        <taxon>Polypterus</taxon>
    </lineage>
</organism>
<evidence type="ECO:0000256" key="1">
    <source>
        <dbReference type="ARBA" id="ARBA00004186"/>
    </source>
</evidence>
<evidence type="ECO:0000256" key="13">
    <source>
        <dbReference type="ARBA" id="ARBA00029651"/>
    </source>
</evidence>
<evidence type="ECO:0000256" key="7">
    <source>
        <dbReference type="ARBA" id="ARBA00022701"/>
    </source>
</evidence>
<proteinExistence type="inferred from homology"/>
<evidence type="ECO:0000256" key="6">
    <source>
        <dbReference type="ARBA" id="ARBA00022618"/>
    </source>
</evidence>
<keyword evidence="4" id="KW-0158">Chromosome</keyword>
<feature type="non-terminal residue" evidence="15">
    <location>
        <position position="1"/>
    </location>
</feature>
<keyword evidence="7" id="KW-0493">Microtubule</keyword>
<comment type="similarity">
    <text evidence="3">Belongs to the SKA2 family.</text>
</comment>
<protein>
    <recommendedName>
        <fullName evidence="13">Protein FAM33A</fullName>
    </recommendedName>
</protein>
<keyword evidence="16" id="KW-1185">Reference proteome</keyword>
<evidence type="ECO:0000256" key="11">
    <source>
        <dbReference type="ARBA" id="ARBA00023306"/>
    </source>
</evidence>
<dbReference type="InterPro" id="IPR042091">
    <property type="entry name" value="Ska2_N"/>
</dbReference>
<name>A0ABS2Z4F3_POLSE</name>
<feature type="domain" description="Ska2 N-terminal" evidence="14">
    <location>
        <begin position="2"/>
        <end position="115"/>
    </location>
</feature>
<sequence>MEPAVNKLEAMFQKAEADLQYVEKKLESDFMVMLPENATAEENPVKLLEKLSAVKSRHKALCAQMQEIALEQKNSISAMQSHLNTAIHILQKLEQSTSVEIPPLTEQEKQAAVHLKCDALLSGSTDTKNRGRMHKKIKWRKNNAQNVHPNKKRIFILTFLSKASVSTATVEPEFEPIREEALRSVPRSIRSSIQISELNTFYRQLYEHFRATENSPVNMMQMKKLKMSVNDAKLKILKYLSVIEMDTKGLVQLPSQE</sequence>
<evidence type="ECO:0000313" key="16">
    <source>
        <dbReference type="Proteomes" id="UP001166052"/>
    </source>
</evidence>
<keyword evidence="10" id="KW-0206">Cytoskeleton</keyword>
<dbReference type="InterPro" id="IPR026762">
    <property type="entry name" value="Ska2"/>
</dbReference>
<evidence type="ECO:0000259" key="14">
    <source>
        <dbReference type="Pfam" id="PF16740"/>
    </source>
</evidence>
<dbReference type="PANTHER" id="PTHR32017:SF3">
    <property type="entry name" value="SPINDLE AND KINETOCHORE-ASSOCIATED PROTEIN 2"/>
    <property type="match status" value="1"/>
</dbReference>
<accession>A0ABS2Z4F3</accession>
<dbReference type="Pfam" id="PF16740">
    <property type="entry name" value="SKA2"/>
    <property type="match status" value="1"/>
</dbReference>
<keyword evidence="12" id="KW-0137">Centromere</keyword>
<evidence type="ECO:0000313" key="15">
    <source>
        <dbReference type="EMBL" id="MBN3293926.1"/>
    </source>
</evidence>
<keyword evidence="6" id="KW-0132">Cell division</keyword>
<dbReference type="Gene3D" id="6.10.250.1380">
    <property type="match status" value="1"/>
</dbReference>
<keyword evidence="11" id="KW-0131">Cell cycle</keyword>